<evidence type="ECO:0000313" key="1">
    <source>
        <dbReference type="EMBL" id="EGU40188.1"/>
    </source>
</evidence>
<dbReference type="Proteomes" id="UP000004349">
    <property type="component" value="Unassembled WGS sequence"/>
</dbReference>
<protein>
    <submittedName>
        <fullName evidence="1">Uncharacterized protein</fullName>
    </submittedName>
</protein>
<comment type="caution">
    <text evidence="1">The sequence shown here is derived from an EMBL/GenBank/DDBJ whole genome shotgun (WGS) entry which is preliminary data.</text>
</comment>
<organism evidence="1 2">
    <name type="scientific">Vibrio scophthalmi LMG 19158</name>
    <dbReference type="NCBI Taxonomy" id="870967"/>
    <lineage>
        <taxon>Bacteria</taxon>
        <taxon>Pseudomonadati</taxon>
        <taxon>Pseudomonadota</taxon>
        <taxon>Gammaproteobacteria</taxon>
        <taxon>Vibrionales</taxon>
        <taxon>Vibrionaceae</taxon>
        <taxon>Vibrio</taxon>
    </lineage>
</organism>
<dbReference type="EMBL" id="AFWE01000055">
    <property type="protein sequence ID" value="EGU40188.1"/>
    <property type="molecule type" value="Genomic_DNA"/>
</dbReference>
<evidence type="ECO:0000313" key="2">
    <source>
        <dbReference type="Proteomes" id="UP000004349"/>
    </source>
</evidence>
<proteinExistence type="predicted"/>
<gene>
    <name evidence="1" type="ORF">VIS19158_15656</name>
</gene>
<dbReference type="AlphaFoldDB" id="F9RK39"/>
<accession>F9RK39</accession>
<sequence>MDVLDLIDHLERLLTDSECLALSSLKNQDYPIESAHLNQLAFLRGGLINLITDLQDISH</sequence>
<name>F9RK39_9VIBR</name>
<reference evidence="1 2" key="1">
    <citation type="journal article" date="2012" name="Int. J. Syst. Evol. Microbiol.">
        <title>Vibrio caribbeanicus sp. nov., isolated from the marine sponge Scleritoderma cyanea.</title>
        <authorList>
            <person name="Hoffmann M."/>
            <person name="Monday S.R."/>
            <person name="Allard M.W."/>
            <person name="Strain E.A."/>
            <person name="Whittaker P."/>
            <person name="Naum M."/>
            <person name="McCarthy P.J."/>
            <person name="Lopez J.V."/>
            <person name="Fischer M."/>
            <person name="Brown E.W."/>
        </authorList>
    </citation>
    <scope>NUCLEOTIDE SEQUENCE [LARGE SCALE GENOMIC DNA]</scope>
    <source>
        <strain evidence="1 2">LMG 19158</strain>
    </source>
</reference>